<proteinExistence type="inferred from homology"/>
<dbReference type="NCBIfam" id="TIGR00732">
    <property type="entry name" value="dprA"/>
    <property type="match status" value="1"/>
</dbReference>
<protein>
    <submittedName>
        <fullName evidence="4">Unannotated protein</fullName>
    </submittedName>
</protein>
<gene>
    <name evidence="4" type="ORF">UFOPK1857_00066</name>
</gene>
<evidence type="ECO:0000259" key="3">
    <source>
        <dbReference type="Pfam" id="PF17782"/>
    </source>
</evidence>
<feature type="domain" description="DprA winged helix" evidence="3">
    <location>
        <begin position="197"/>
        <end position="250"/>
    </location>
</feature>
<feature type="domain" description="Smf/DprA SLOG" evidence="2">
    <location>
        <begin position="2"/>
        <end position="188"/>
    </location>
</feature>
<accession>A0A6J6GV00</accession>
<dbReference type="SUPFAM" id="SSF102405">
    <property type="entry name" value="MCP/YpsA-like"/>
    <property type="match status" value="1"/>
</dbReference>
<comment type="similarity">
    <text evidence="1">Belongs to the DprA/Smf family.</text>
</comment>
<evidence type="ECO:0000256" key="1">
    <source>
        <dbReference type="ARBA" id="ARBA00006525"/>
    </source>
</evidence>
<dbReference type="Pfam" id="PF17782">
    <property type="entry name" value="WHD_DprA"/>
    <property type="match status" value="1"/>
</dbReference>
<name>A0A6J6GV00_9ZZZZ</name>
<dbReference type="InterPro" id="IPR003488">
    <property type="entry name" value="DprA"/>
</dbReference>
<organism evidence="4">
    <name type="scientific">freshwater metagenome</name>
    <dbReference type="NCBI Taxonomy" id="449393"/>
    <lineage>
        <taxon>unclassified sequences</taxon>
        <taxon>metagenomes</taxon>
        <taxon>ecological metagenomes</taxon>
    </lineage>
</organism>
<dbReference type="Gene3D" id="3.40.50.450">
    <property type="match status" value="1"/>
</dbReference>
<dbReference type="Pfam" id="PF02481">
    <property type="entry name" value="DNA_processg_A"/>
    <property type="match status" value="1"/>
</dbReference>
<dbReference type="GO" id="GO:0009294">
    <property type="term" value="P:DNA-mediated transformation"/>
    <property type="evidence" value="ECO:0007669"/>
    <property type="project" value="InterPro"/>
</dbReference>
<reference evidence="4" key="1">
    <citation type="submission" date="2020-05" db="EMBL/GenBank/DDBJ databases">
        <authorList>
            <person name="Chiriac C."/>
            <person name="Salcher M."/>
            <person name="Ghai R."/>
            <person name="Kavagutti S V."/>
        </authorList>
    </citation>
    <scope>NUCLEOTIDE SEQUENCE</scope>
</reference>
<dbReference type="PANTHER" id="PTHR43022">
    <property type="entry name" value="PROTEIN SMF"/>
    <property type="match status" value="1"/>
</dbReference>
<sequence>MRGDISALRKLQQSVSIVGSRGATSYGEFATDTMVSALVPKGFSIVSGGAYGIDGIAHRSTLALRGNTVAVLAGGLDKFYPSGNSDLLRRVSQTGAVISEVPPGTVPSKWRFLQRNRLISALGQSTLVVEANWRSGALNTVSHCERLERPIYAVPGPITSPKSAGTNKLIAEGRAQLVVDGDDLLERLGETIRVTTQQELDGLGAIEKRVFDALGYDVLEIAEICSSAGLTRDEARFGLSNLELDGLVLRRDNAWTKSQTTV</sequence>
<dbReference type="PANTHER" id="PTHR43022:SF1">
    <property type="entry name" value="PROTEIN SMF"/>
    <property type="match status" value="1"/>
</dbReference>
<dbReference type="EMBL" id="CAEZUU010000005">
    <property type="protein sequence ID" value="CAB4604876.1"/>
    <property type="molecule type" value="Genomic_DNA"/>
</dbReference>
<dbReference type="AlphaFoldDB" id="A0A6J6GV00"/>
<dbReference type="InterPro" id="IPR041614">
    <property type="entry name" value="DprA_WH"/>
</dbReference>
<evidence type="ECO:0000259" key="2">
    <source>
        <dbReference type="Pfam" id="PF02481"/>
    </source>
</evidence>
<evidence type="ECO:0000313" key="4">
    <source>
        <dbReference type="EMBL" id="CAB4604876.1"/>
    </source>
</evidence>
<dbReference type="InterPro" id="IPR057666">
    <property type="entry name" value="DrpA_SLOG"/>
</dbReference>